<dbReference type="HOGENOM" id="CLU_2426290_0_0_6"/>
<gene>
    <name evidence="1" type="ORF">XPG1_2133</name>
</gene>
<dbReference type="Proteomes" id="UP000032735">
    <property type="component" value="Chromosome"/>
</dbReference>
<evidence type="ECO:0000313" key="1">
    <source>
        <dbReference type="EMBL" id="CDG21788.1"/>
    </source>
</evidence>
<sequence>MRGTHHIDISLQMEKIIAPAPPSSGDTYIRIAKVLRLEKEVERKDKKIEKLTMQVSLLAESTKISDMAKIEYPFHNILTFFAVIKTIDCLK</sequence>
<accession>A0A068R3P0</accession>
<dbReference type="EMBL" id="FO704551">
    <property type="protein sequence ID" value="CDG21788.1"/>
    <property type="molecule type" value="Genomic_DNA"/>
</dbReference>
<evidence type="ECO:0000313" key="2">
    <source>
        <dbReference type="Proteomes" id="UP000032735"/>
    </source>
</evidence>
<organism evidence="1 2">
    <name type="scientific">Xenorhabdus poinarii G6</name>
    <dbReference type="NCBI Taxonomy" id="1354304"/>
    <lineage>
        <taxon>Bacteria</taxon>
        <taxon>Pseudomonadati</taxon>
        <taxon>Pseudomonadota</taxon>
        <taxon>Gammaproteobacteria</taxon>
        <taxon>Enterobacterales</taxon>
        <taxon>Morganellaceae</taxon>
        <taxon>Xenorhabdus</taxon>
    </lineage>
</organism>
<dbReference type="KEGG" id="xpo:XPG1_2133"/>
<reference evidence="1 2" key="1">
    <citation type="submission" date="2013-07" db="EMBL/GenBank/DDBJ databases">
        <authorList>
            <person name="Genoscope - CEA"/>
        </authorList>
    </citation>
    <scope>NUCLEOTIDE SEQUENCE [LARGE SCALE GENOMIC DNA]</scope>
    <source>
        <strain evidence="1 2">G6</strain>
    </source>
</reference>
<protein>
    <submittedName>
        <fullName evidence="1">Uncharacterized protein</fullName>
    </submittedName>
</protein>
<keyword evidence="2" id="KW-1185">Reference proteome</keyword>
<name>A0A068R3P0_9GAMM</name>
<dbReference type="AlphaFoldDB" id="A0A068R3P0"/>
<proteinExistence type="predicted"/>